<dbReference type="GO" id="GO:0016559">
    <property type="term" value="P:peroxisome fission"/>
    <property type="evidence" value="ECO:0007669"/>
    <property type="project" value="TreeGrafter"/>
</dbReference>
<dbReference type="Gene3D" id="1.25.40.10">
    <property type="entry name" value="Tetratricopeptide repeat domain"/>
    <property type="match status" value="1"/>
</dbReference>
<dbReference type="GO" id="GO:0005741">
    <property type="term" value="C:mitochondrial outer membrane"/>
    <property type="evidence" value="ECO:0007669"/>
    <property type="project" value="TreeGrafter"/>
</dbReference>
<dbReference type="Pfam" id="PF14853">
    <property type="entry name" value="Fis1_TPR_C"/>
    <property type="match status" value="1"/>
</dbReference>
<dbReference type="GO" id="GO:0005778">
    <property type="term" value="C:peroxisomal membrane"/>
    <property type="evidence" value="ECO:0007669"/>
    <property type="project" value="TreeGrafter"/>
</dbReference>
<dbReference type="AlphaFoldDB" id="A0AAW1XVJ7"/>
<sequence>MEANIGKFFESVGNFFTGGDQIPWCERDVIAGCEREVAELRKVPLMNFSKNVSCDCPMLEASVSDANSSALQLRETVYLLAVGYYRSGDYSKSRELVEQCLMIAPAWRQALSLKKMNEDRIKEK</sequence>
<protein>
    <recommendedName>
        <fullName evidence="3">Tetratricopeptide repeat protein</fullName>
    </recommendedName>
</protein>
<evidence type="ECO:0000313" key="1">
    <source>
        <dbReference type="EMBL" id="KAK9939512.1"/>
    </source>
</evidence>
<dbReference type="PANTHER" id="PTHR13247:SF13">
    <property type="entry name" value="MITOCHONDRIAL FISSION 1 PROTEIN B"/>
    <property type="match status" value="1"/>
</dbReference>
<evidence type="ECO:0000313" key="2">
    <source>
        <dbReference type="Proteomes" id="UP001457282"/>
    </source>
</evidence>
<dbReference type="InterPro" id="IPR016543">
    <property type="entry name" value="Fis1"/>
</dbReference>
<dbReference type="GO" id="GO:0000266">
    <property type="term" value="P:mitochondrial fission"/>
    <property type="evidence" value="ECO:0007669"/>
    <property type="project" value="InterPro"/>
</dbReference>
<comment type="caution">
    <text evidence="1">The sequence shown here is derived from an EMBL/GenBank/DDBJ whole genome shotgun (WGS) entry which is preliminary data.</text>
</comment>
<reference evidence="1 2" key="1">
    <citation type="journal article" date="2023" name="G3 (Bethesda)">
        <title>A chromosome-length genome assembly and annotation of blackberry (Rubus argutus, cv. 'Hillquist').</title>
        <authorList>
            <person name="Bruna T."/>
            <person name="Aryal R."/>
            <person name="Dudchenko O."/>
            <person name="Sargent D.J."/>
            <person name="Mead D."/>
            <person name="Buti M."/>
            <person name="Cavallini A."/>
            <person name="Hytonen T."/>
            <person name="Andres J."/>
            <person name="Pham M."/>
            <person name="Weisz D."/>
            <person name="Mascagni F."/>
            <person name="Usai G."/>
            <person name="Natali L."/>
            <person name="Bassil N."/>
            <person name="Fernandez G.E."/>
            <person name="Lomsadze A."/>
            <person name="Armour M."/>
            <person name="Olukolu B."/>
            <person name="Poorten T."/>
            <person name="Britton C."/>
            <person name="Davik J."/>
            <person name="Ashrafi H."/>
            <person name="Aiden E.L."/>
            <person name="Borodovsky M."/>
            <person name="Worthington M."/>
        </authorList>
    </citation>
    <scope>NUCLEOTIDE SEQUENCE [LARGE SCALE GENOMIC DNA]</scope>
    <source>
        <strain evidence="1">PI 553951</strain>
    </source>
</reference>
<organism evidence="1 2">
    <name type="scientific">Rubus argutus</name>
    <name type="common">Southern blackberry</name>
    <dbReference type="NCBI Taxonomy" id="59490"/>
    <lineage>
        <taxon>Eukaryota</taxon>
        <taxon>Viridiplantae</taxon>
        <taxon>Streptophyta</taxon>
        <taxon>Embryophyta</taxon>
        <taxon>Tracheophyta</taxon>
        <taxon>Spermatophyta</taxon>
        <taxon>Magnoliopsida</taxon>
        <taxon>eudicotyledons</taxon>
        <taxon>Gunneridae</taxon>
        <taxon>Pentapetalae</taxon>
        <taxon>rosids</taxon>
        <taxon>fabids</taxon>
        <taxon>Rosales</taxon>
        <taxon>Rosaceae</taxon>
        <taxon>Rosoideae</taxon>
        <taxon>Rosoideae incertae sedis</taxon>
        <taxon>Rubus</taxon>
    </lineage>
</organism>
<dbReference type="InterPro" id="IPR011990">
    <property type="entry name" value="TPR-like_helical_dom_sf"/>
</dbReference>
<evidence type="ECO:0008006" key="3">
    <source>
        <dbReference type="Google" id="ProtNLM"/>
    </source>
</evidence>
<accession>A0AAW1XVJ7</accession>
<dbReference type="SUPFAM" id="SSF48452">
    <property type="entry name" value="TPR-like"/>
    <property type="match status" value="1"/>
</dbReference>
<keyword evidence="2" id="KW-1185">Reference proteome</keyword>
<name>A0AAW1XVJ7_RUBAR</name>
<dbReference type="EMBL" id="JBEDUW010000003">
    <property type="protein sequence ID" value="KAK9939512.1"/>
    <property type="molecule type" value="Genomic_DNA"/>
</dbReference>
<proteinExistence type="predicted"/>
<gene>
    <name evidence="1" type="ORF">M0R45_016207</name>
</gene>
<dbReference type="GO" id="GO:0000422">
    <property type="term" value="P:autophagy of mitochondrion"/>
    <property type="evidence" value="ECO:0007669"/>
    <property type="project" value="TreeGrafter"/>
</dbReference>
<dbReference type="Proteomes" id="UP001457282">
    <property type="component" value="Unassembled WGS sequence"/>
</dbReference>
<dbReference type="PANTHER" id="PTHR13247">
    <property type="entry name" value="TETRATRICOPEPTIDE REPEAT PROTEIN 11 TPR REPEAT PROTEIN 11"/>
    <property type="match status" value="1"/>
</dbReference>
<dbReference type="InterPro" id="IPR028061">
    <property type="entry name" value="Fis1_TPR_C"/>
</dbReference>